<evidence type="ECO:0000256" key="6">
    <source>
        <dbReference type="ARBA" id="ARBA00024998"/>
    </source>
</evidence>
<dbReference type="InterPro" id="IPR015946">
    <property type="entry name" value="KH_dom-like_a/b"/>
</dbReference>
<dbReference type="CDD" id="cd02412">
    <property type="entry name" value="KH-II_30S_S3"/>
    <property type="match status" value="1"/>
</dbReference>
<dbReference type="SMART" id="SM00322">
    <property type="entry name" value="KH"/>
    <property type="match status" value="1"/>
</dbReference>
<accession>A0A956SEF0</accession>
<dbReference type="GO" id="GO:0019843">
    <property type="term" value="F:rRNA binding"/>
    <property type="evidence" value="ECO:0007669"/>
    <property type="project" value="UniProtKB-UniRule"/>
</dbReference>
<sequence>MGQKTHPIGFRLGVIKTWDSRWFANREYADLLQEDLRIRRYIEKRLPNSGISKIVIERRGGAKVDVTIHTAKPGVVIGRSGAQVNQIRDELQHAFKREIFIDIKSVDNPDMDAHLVAENIARQLEARVSFRRAMKKAVSSTMRSGAEGIRVRAAGRLGGAEMARVEKYREGRVPLHTLRANIDYAQVTAVTAYGAIGVKVWIFHGEVLDAGEMEARPTREAAQPAGGGGRRR</sequence>
<dbReference type="InterPro" id="IPR057258">
    <property type="entry name" value="Ribosomal_uS3"/>
</dbReference>
<dbReference type="PANTHER" id="PTHR11760:SF19">
    <property type="entry name" value="SMALL RIBOSOMAL SUBUNIT PROTEIN US3C"/>
    <property type="match status" value="1"/>
</dbReference>
<comment type="subunit">
    <text evidence="8">Part of the 30S ribosomal subunit. Forms a tight complex with proteins S10 and S14.</text>
</comment>
<dbReference type="HAMAP" id="MF_01309_B">
    <property type="entry name" value="Ribosomal_uS3_B"/>
    <property type="match status" value="1"/>
</dbReference>
<feature type="domain" description="KH type-2" evidence="10">
    <location>
        <begin position="38"/>
        <end position="107"/>
    </location>
</feature>
<dbReference type="PANTHER" id="PTHR11760">
    <property type="entry name" value="30S/40S RIBOSOMAL PROTEIN S3"/>
    <property type="match status" value="1"/>
</dbReference>
<dbReference type="EMBL" id="JAGQHS010000100">
    <property type="protein sequence ID" value="MCA9757475.1"/>
    <property type="molecule type" value="Genomic_DNA"/>
</dbReference>
<evidence type="ECO:0000256" key="1">
    <source>
        <dbReference type="ARBA" id="ARBA00010761"/>
    </source>
</evidence>
<comment type="function">
    <text evidence="6 8">Binds the lower part of the 30S subunit head. Binds mRNA in the 70S ribosome, positioning it for translation.</text>
</comment>
<dbReference type="PROSITE" id="PS00548">
    <property type="entry name" value="RIBOSOMAL_S3"/>
    <property type="match status" value="1"/>
</dbReference>
<evidence type="ECO:0000259" key="10">
    <source>
        <dbReference type="PROSITE" id="PS50823"/>
    </source>
</evidence>
<evidence type="ECO:0000256" key="8">
    <source>
        <dbReference type="HAMAP-Rule" id="MF_01309"/>
    </source>
</evidence>
<dbReference type="GO" id="GO:0006412">
    <property type="term" value="P:translation"/>
    <property type="evidence" value="ECO:0007669"/>
    <property type="project" value="UniProtKB-UniRule"/>
</dbReference>
<gene>
    <name evidence="8 11" type="primary">rpsC</name>
    <name evidence="11" type="ORF">KDA27_16845</name>
</gene>
<dbReference type="Gene3D" id="3.30.1140.32">
    <property type="entry name" value="Ribosomal protein S3, C-terminal domain"/>
    <property type="match status" value="1"/>
</dbReference>
<evidence type="ECO:0000256" key="7">
    <source>
        <dbReference type="ARBA" id="ARBA00035257"/>
    </source>
</evidence>
<dbReference type="Gene3D" id="3.30.300.20">
    <property type="match status" value="1"/>
</dbReference>
<keyword evidence="2 8" id="KW-0699">rRNA-binding</keyword>
<evidence type="ECO:0000256" key="2">
    <source>
        <dbReference type="ARBA" id="ARBA00022730"/>
    </source>
</evidence>
<organism evidence="11 12">
    <name type="scientific">Eiseniibacteriota bacterium</name>
    <dbReference type="NCBI Taxonomy" id="2212470"/>
    <lineage>
        <taxon>Bacteria</taxon>
        <taxon>Candidatus Eiseniibacteriota</taxon>
    </lineage>
</organism>
<name>A0A956SEF0_UNCEI</name>
<evidence type="ECO:0000256" key="4">
    <source>
        <dbReference type="ARBA" id="ARBA00022980"/>
    </source>
</evidence>
<comment type="similarity">
    <text evidence="1 8 9">Belongs to the universal ribosomal protein uS3 family.</text>
</comment>
<dbReference type="Proteomes" id="UP000739538">
    <property type="component" value="Unassembled WGS sequence"/>
</dbReference>
<comment type="caution">
    <text evidence="11">The sequence shown here is derived from an EMBL/GenBank/DDBJ whole genome shotgun (WGS) entry which is preliminary data.</text>
</comment>
<dbReference type="GO" id="GO:0003735">
    <property type="term" value="F:structural constituent of ribosome"/>
    <property type="evidence" value="ECO:0007669"/>
    <property type="project" value="InterPro"/>
</dbReference>
<reference evidence="11" key="1">
    <citation type="submission" date="2020-04" db="EMBL/GenBank/DDBJ databases">
        <authorList>
            <person name="Zhang T."/>
        </authorList>
    </citation>
    <scope>NUCLEOTIDE SEQUENCE</scope>
    <source>
        <strain evidence="11">HKST-UBA02</strain>
    </source>
</reference>
<dbReference type="AlphaFoldDB" id="A0A956SEF0"/>
<keyword evidence="4 8" id="KW-0689">Ribosomal protein</keyword>
<evidence type="ECO:0000256" key="3">
    <source>
        <dbReference type="ARBA" id="ARBA00022884"/>
    </source>
</evidence>
<dbReference type="Pfam" id="PF00189">
    <property type="entry name" value="Ribosomal_S3_C"/>
    <property type="match status" value="1"/>
</dbReference>
<dbReference type="NCBIfam" id="TIGR01009">
    <property type="entry name" value="rpsC_bact"/>
    <property type="match status" value="1"/>
</dbReference>
<dbReference type="InterPro" id="IPR036419">
    <property type="entry name" value="Ribosomal_S3_C_sf"/>
</dbReference>
<evidence type="ECO:0000256" key="9">
    <source>
        <dbReference type="RuleBase" id="RU003624"/>
    </source>
</evidence>
<dbReference type="Pfam" id="PF07650">
    <property type="entry name" value="KH_2"/>
    <property type="match status" value="1"/>
</dbReference>
<evidence type="ECO:0000256" key="5">
    <source>
        <dbReference type="ARBA" id="ARBA00023274"/>
    </source>
</evidence>
<dbReference type="InterPro" id="IPR005704">
    <property type="entry name" value="Ribosomal_uS3_bac-typ"/>
</dbReference>
<proteinExistence type="inferred from homology"/>
<dbReference type="InterPro" id="IPR018280">
    <property type="entry name" value="Ribosomal_uS3_CS"/>
</dbReference>
<keyword evidence="3 8" id="KW-0694">RNA-binding</keyword>
<dbReference type="InterPro" id="IPR004044">
    <property type="entry name" value="KH_dom_type_2"/>
</dbReference>
<evidence type="ECO:0000313" key="12">
    <source>
        <dbReference type="Proteomes" id="UP000739538"/>
    </source>
</evidence>
<dbReference type="GO" id="GO:0022627">
    <property type="term" value="C:cytosolic small ribosomal subunit"/>
    <property type="evidence" value="ECO:0007669"/>
    <property type="project" value="TreeGrafter"/>
</dbReference>
<reference evidence="11" key="2">
    <citation type="journal article" date="2021" name="Microbiome">
        <title>Successional dynamics and alternative stable states in a saline activated sludge microbial community over 9 years.</title>
        <authorList>
            <person name="Wang Y."/>
            <person name="Ye J."/>
            <person name="Ju F."/>
            <person name="Liu L."/>
            <person name="Boyd J.A."/>
            <person name="Deng Y."/>
            <person name="Parks D.H."/>
            <person name="Jiang X."/>
            <person name="Yin X."/>
            <person name="Woodcroft B.J."/>
            <person name="Tyson G.W."/>
            <person name="Hugenholtz P."/>
            <person name="Polz M.F."/>
            <person name="Zhang T."/>
        </authorList>
    </citation>
    <scope>NUCLEOTIDE SEQUENCE</scope>
    <source>
        <strain evidence="11">HKST-UBA02</strain>
    </source>
</reference>
<protein>
    <recommendedName>
        <fullName evidence="7 8">Small ribosomal subunit protein uS3</fullName>
    </recommendedName>
</protein>
<dbReference type="InterPro" id="IPR009019">
    <property type="entry name" value="KH_sf_prok-type"/>
</dbReference>
<dbReference type="PROSITE" id="PS50823">
    <property type="entry name" value="KH_TYPE_2"/>
    <property type="match status" value="1"/>
</dbReference>
<evidence type="ECO:0000313" key="11">
    <source>
        <dbReference type="EMBL" id="MCA9757475.1"/>
    </source>
</evidence>
<dbReference type="InterPro" id="IPR004087">
    <property type="entry name" value="KH_dom"/>
</dbReference>
<dbReference type="FunFam" id="3.30.300.20:FF:000001">
    <property type="entry name" value="30S ribosomal protein S3"/>
    <property type="match status" value="1"/>
</dbReference>
<keyword evidence="5 8" id="KW-0687">Ribonucleoprotein</keyword>
<dbReference type="SUPFAM" id="SSF54814">
    <property type="entry name" value="Prokaryotic type KH domain (KH-domain type II)"/>
    <property type="match status" value="1"/>
</dbReference>
<dbReference type="InterPro" id="IPR001351">
    <property type="entry name" value="Ribosomal_uS3_C"/>
</dbReference>
<dbReference type="GO" id="GO:0003729">
    <property type="term" value="F:mRNA binding"/>
    <property type="evidence" value="ECO:0007669"/>
    <property type="project" value="UniProtKB-UniRule"/>
</dbReference>
<dbReference type="SUPFAM" id="SSF54821">
    <property type="entry name" value="Ribosomal protein S3 C-terminal domain"/>
    <property type="match status" value="1"/>
</dbReference>